<name>A0A5C5GEK2_9RHOB</name>
<proteinExistence type="predicted"/>
<organism evidence="2 3">
    <name type="scientific">Pelagovum pacificum</name>
    <dbReference type="NCBI Taxonomy" id="2588711"/>
    <lineage>
        <taxon>Bacteria</taxon>
        <taxon>Pseudomonadati</taxon>
        <taxon>Pseudomonadota</taxon>
        <taxon>Alphaproteobacteria</taxon>
        <taxon>Rhodobacterales</taxon>
        <taxon>Paracoccaceae</taxon>
        <taxon>Pelagovum</taxon>
    </lineage>
</organism>
<keyword evidence="1" id="KW-1277">Toxin-antitoxin system</keyword>
<dbReference type="RefSeq" id="WP_140193154.1">
    <property type="nucleotide sequence ID" value="NZ_CP065915.1"/>
</dbReference>
<keyword evidence="3" id="KW-1185">Reference proteome</keyword>
<comment type="caution">
    <text evidence="2">The sequence shown here is derived from an EMBL/GenBank/DDBJ whole genome shotgun (WGS) entry which is preliminary data.</text>
</comment>
<protein>
    <submittedName>
        <fullName evidence="2">Type II toxin-antitoxin system RelE/ParE family toxin</fullName>
    </submittedName>
</protein>
<evidence type="ECO:0000256" key="1">
    <source>
        <dbReference type="ARBA" id="ARBA00022649"/>
    </source>
</evidence>
<dbReference type="Proteomes" id="UP000314011">
    <property type="component" value="Unassembled WGS sequence"/>
</dbReference>
<sequence>MALEISFAPAAARRLTEIANWTTDTFGTEQAHAYEDMLNERITALAESRVHVRNLTAITGLNRHADYDTVIAGQHLLVFKRLTLRIDIIDILHRRRDLAAWSPQPDEA</sequence>
<accession>A0A5C5GEK2</accession>
<gene>
    <name evidence="2" type="ORF">FHY64_04080</name>
</gene>
<dbReference type="Pfam" id="PF05016">
    <property type="entry name" value="ParE_toxin"/>
    <property type="match status" value="1"/>
</dbReference>
<dbReference type="EMBL" id="VFFF01000001">
    <property type="protein sequence ID" value="TNY32477.1"/>
    <property type="molecule type" value="Genomic_DNA"/>
</dbReference>
<dbReference type="AlphaFoldDB" id="A0A5C5GEK2"/>
<dbReference type="OrthoDB" id="7707733at2"/>
<evidence type="ECO:0000313" key="3">
    <source>
        <dbReference type="Proteomes" id="UP000314011"/>
    </source>
</evidence>
<evidence type="ECO:0000313" key="2">
    <source>
        <dbReference type="EMBL" id="TNY32477.1"/>
    </source>
</evidence>
<dbReference type="InterPro" id="IPR007712">
    <property type="entry name" value="RelE/ParE_toxin"/>
</dbReference>
<dbReference type="Gene3D" id="3.30.2310.20">
    <property type="entry name" value="RelE-like"/>
    <property type="match status" value="1"/>
</dbReference>
<dbReference type="InterPro" id="IPR035093">
    <property type="entry name" value="RelE/ParE_toxin_dom_sf"/>
</dbReference>
<reference evidence="2 3" key="1">
    <citation type="submission" date="2019-06" db="EMBL/GenBank/DDBJ databases">
        <title>Genome of new Rhodobacteraceae sp. SM1903.</title>
        <authorList>
            <person name="Ren X."/>
        </authorList>
    </citation>
    <scope>NUCLEOTIDE SEQUENCE [LARGE SCALE GENOMIC DNA]</scope>
    <source>
        <strain evidence="2 3">SM1903</strain>
    </source>
</reference>